<name>A0A9W6ZYT4_9STRA</name>
<dbReference type="Proteomes" id="UP001162640">
    <property type="component" value="Unassembled WGS sequence"/>
</dbReference>
<proteinExistence type="predicted"/>
<comment type="caution">
    <text evidence="1">The sequence shown here is derived from an EMBL/GenBank/DDBJ whole genome shotgun (WGS) entry which is preliminary data.</text>
</comment>
<dbReference type="AlphaFoldDB" id="A0A9W6ZYT4"/>
<dbReference type="EMBL" id="BLQM01000068">
    <property type="protein sequence ID" value="GMH58944.1"/>
    <property type="molecule type" value="Genomic_DNA"/>
</dbReference>
<gene>
    <name evidence="1" type="ORF">TL16_g02724</name>
</gene>
<protein>
    <submittedName>
        <fullName evidence="1">Uncharacterized protein</fullName>
    </submittedName>
</protein>
<evidence type="ECO:0000313" key="2">
    <source>
        <dbReference type="Proteomes" id="UP001162640"/>
    </source>
</evidence>
<reference evidence="2" key="1">
    <citation type="journal article" date="2023" name="Commun. Biol.">
        <title>Genome analysis of Parmales, the sister group of diatoms, reveals the evolutionary specialization of diatoms from phago-mixotrophs to photoautotrophs.</title>
        <authorList>
            <person name="Ban H."/>
            <person name="Sato S."/>
            <person name="Yoshikawa S."/>
            <person name="Yamada K."/>
            <person name="Nakamura Y."/>
            <person name="Ichinomiya M."/>
            <person name="Sato N."/>
            <person name="Blanc-Mathieu R."/>
            <person name="Endo H."/>
            <person name="Kuwata A."/>
            <person name="Ogata H."/>
        </authorList>
    </citation>
    <scope>NUCLEOTIDE SEQUENCE [LARGE SCALE GENOMIC DNA]</scope>
</reference>
<evidence type="ECO:0000313" key="1">
    <source>
        <dbReference type="EMBL" id="GMH58944.1"/>
    </source>
</evidence>
<accession>A0A9W6ZYT4</accession>
<sequence length="234" mass="25602">MTLPNPHSTDKKFMLIISKGTIVLRGLQFGHTLLTFSAQVDVGEGRNDGAIDGSQSTRATRLMLTLKTRLERRLAASNKGTKKKKKLGGGGGVGGEAGELFCEIGALLYKRFKKEAIIDERRTKDFIKNIDNVPALTQGEQNLIAGSMKLVEEVSSRMKKIAGTANEPVEKFLYHSEKGGAAVAMSVAKMDVSATRFFTQLWLLDTYAKKAETRPCRFAKSGITSKTREVCSIL</sequence>
<organism evidence="1 2">
    <name type="scientific">Triparma laevis f. inornata</name>
    <dbReference type="NCBI Taxonomy" id="1714386"/>
    <lineage>
        <taxon>Eukaryota</taxon>
        <taxon>Sar</taxon>
        <taxon>Stramenopiles</taxon>
        <taxon>Ochrophyta</taxon>
        <taxon>Bolidophyceae</taxon>
        <taxon>Parmales</taxon>
        <taxon>Triparmaceae</taxon>
        <taxon>Triparma</taxon>
    </lineage>
</organism>